<organism evidence="12 13">
    <name type="scientific">Schizopora paradoxa</name>
    <dbReference type="NCBI Taxonomy" id="27342"/>
    <lineage>
        <taxon>Eukaryota</taxon>
        <taxon>Fungi</taxon>
        <taxon>Dikarya</taxon>
        <taxon>Basidiomycota</taxon>
        <taxon>Agaricomycotina</taxon>
        <taxon>Agaricomycetes</taxon>
        <taxon>Hymenochaetales</taxon>
        <taxon>Schizoporaceae</taxon>
        <taxon>Schizopora</taxon>
    </lineage>
</organism>
<evidence type="ECO:0000256" key="1">
    <source>
        <dbReference type="ARBA" id="ARBA00004123"/>
    </source>
</evidence>
<dbReference type="Gene3D" id="3.90.120.10">
    <property type="entry name" value="DNA Methylase, subunit A, domain 2"/>
    <property type="match status" value="1"/>
</dbReference>
<dbReference type="GO" id="GO:0005634">
    <property type="term" value="C:nucleus"/>
    <property type="evidence" value="ECO:0007669"/>
    <property type="project" value="UniProtKB-SubCell"/>
</dbReference>
<keyword evidence="7" id="KW-0539">Nucleus</keyword>
<dbReference type="Gene3D" id="3.40.50.150">
    <property type="entry name" value="Vaccinia Virus protein VP39"/>
    <property type="match status" value="1"/>
</dbReference>
<dbReference type="Proteomes" id="UP000053477">
    <property type="component" value="Unassembled WGS sequence"/>
</dbReference>
<accession>A0A0H2S775</accession>
<dbReference type="SMART" id="SM00439">
    <property type="entry name" value="BAH"/>
    <property type="match status" value="1"/>
</dbReference>
<dbReference type="GO" id="GO:0003682">
    <property type="term" value="F:chromatin binding"/>
    <property type="evidence" value="ECO:0007669"/>
    <property type="project" value="InterPro"/>
</dbReference>
<dbReference type="Pfam" id="PF01426">
    <property type="entry name" value="BAH"/>
    <property type="match status" value="1"/>
</dbReference>
<keyword evidence="3 9" id="KW-0489">Methyltransferase</keyword>
<sequence length="1018" mass="115043">MAAPSNSRFPKRTTAADLFEAHPFAKVYTPDEDAKPQIPEPEDEPAPDYPRLDEVPLHNDHLNPTCVTPFIAELAAPYFADLEVAGMRLPKGLDGPYERKLLHSPVYKHFLQDLLDAHHRYKLSTVDWKNCVAVRASGRRSRQELYKQVKIEDKMVQVGDIVIIARGSSIPNTPAAPLPKNIKDHPGAHAGNLFWFAKVLSIRREDNTFHGQWFEHGSQTVLEELAHPQELFLTNLCDDIKLSAILSHCICRRLPPGERPRPQKVEDETKFFYSLMYDRKYGAFMDIDDKQSSVDEFLTCTLCKARNAEKSKPELIRIRDRRRLLEGFSYLGEDFHYADGVMISSETGLCLIGQILGLPKGRCTGDFWITVRLFGRMTKRMDLDRADGVGLYEDRRLFLSDVYLDVCSTEIVGKCYILPESPEMQLKTWVQSSPTHFYFSHFSKTLEYKNGSSPLIPHSDDHEFILCGYCMEREQTHAGELKNFIDRLSEEPLRVFDPFAGVGAFALSMCGNGSFKFTHACEIDVSAARTIKKNSPDTVVYNQCSNLLLKAATLNGPGKHLTGDLEDLESLDPSLREEGPLPPLPTPDQIDCIVSGFPCQPHSSMNMYAKSRDRQNELFLNTISWVDLMKPKYCIFENVKGFIRYRLGATQDGPHRVAEGTPLGGLKLIMRALVSMGYQARFGLLQAACYGTPQSRVRFFLIAAKSGHRLPNFPKPTHEFTPNNEKQKNSNSICFPIAGSITAIEIKSGFAPMPGNTIKDAIEDLRRFDWKNPHKVYSRQESPGDPPERRGVIKVKCNSETATCCGPSLRHGYYEHPAYTAFQAFCRSRDAADVQHITLCFDDATVERAVNISLAARADYHTLLLKNMAKLLDQYQMIDPTSANARHGFKAGMYGRLGEHEIFYTIVTNIRPTAKQSWVMNPWDHRIYSVRELARAQGFPDHFEFVTDDDQSVTKDNLNILSMHRGIGNAVPWPVGDALSKELIGALFMEKEGANLQTILDRHDRDWLEVHASARSNL</sequence>
<dbReference type="Pfam" id="PF00145">
    <property type="entry name" value="DNA_methylase"/>
    <property type="match status" value="1"/>
</dbReference>
<evidence type="ECO:0000256" key="10">
    <source>
        <dbReference type="SAM" id="MobiDB-lite"/>
    </source>
</evidence>
<name>A0A0H2S775_9AGAM</name>
<comment type="subcellular location">
    <subcellularLocation>
        <location evidence="1">Nucleus</location>
    </subcellularLocation>
</comment>
<dbReference type="PIRSF" id="PIRSF037404">
    <property type="entry name" value="DNMT1"/>
    <property type="match status" value="1"/>
</dbReference>
<dbReference type="PANTHER" id="PTHR10629:SF52">
    <property type="entry name" value="DNA (CYTOSINE-5)-METHYLTRANSFERASE 1"/>
    <property type="match status" value="1"/>
</dbReference>
<evidence type="ECO:0000259" key="11">
    <source>
        <dbReference type="PROSITE" id="PS51038"/>
    </source>
</evidence>
<dbReference type="AlphaFoldDB" id="A0A0H2S775"/>
<dbReference type="InterPro" id="IPR001525">
    <property type="entry name" value="C5_MeTfrase"/>
</dbReference>
<evidence type="ECO:0000256" key="4">
    <source>
        <dbReference type="ARBA" id="ARBA00022679"/>
    </source>
</evidence>
<feature type="region of interest" description="Disordered" evidence="10">
    <location>
        <begin position="28"/>
        <end position="48"/>
    </location>
</feature>
<dbReference type="EC" id="2.1.1.37" evidence="2"/>
<dbReference type="InterPro" id="IPR029063">
    <property type="entry name" value="SAM-dependent_MTases_sf"/>
</dbReference>
<evidence type="ECO:0000256" key="7">
    <source>
        <dbReference type="ARBA" id="ARBA00023242"/>
    </source>
</evidence>
<dbReference type="PROSITE" id="PS51038">
    <property type="entry name" value="BAH"/>
    <property type="match status" value="1"/>
</dbReference>
<keyword evidence="4 9" id="KW-0808">Transferase</keyword>
<evidence type="ECO:0000256" key="8">
    <source>
        <dbReference type="PIRSR" id="PIRSR037404-1"/>
    </source>
</evidence>
<evidence type="ECO:0000313" key="12">
    <source>
        <dbReference type="EMBL" id="KLO20160.1"/>
    </source>
</evidence>
<dbReference type="PROSITE" id="PS51679">
    <property type="entry name" value="SAM_MT_C5"/>
    <property type="match status" value="1"/>
</dbReference>
<dbReference type="InterPro" id="IPR001025">
    <property type="entry name" value="BAH_dom"/>
</dbReference>
<dbReference type="GO" id="GO:0032259">
    <property type="term" value="P:methylation"/>
    <property type="evidence" value="ECO:0007669"/>
    <property type="project" value="UniProtKB-KW"/>
</dbReference>
<gene>
    <name evidence="12" type="ORF">SCHPADRAFT_842389</name>
</gene>
<evidence type="ECO:0000313" key="13">
    <source>
        <dbReference type="Proteomes" id="UP000053477"/>
    </source>
</evidence>
<dbReference type="InterPro" id="IPR050390">
    <property type="entry name" value="C5-Methyltransferase"/>
</dbReference>
<keyword evidence="6" id="KW-0238">DNA-binding</keyword>
<dbReference type="GO" id="GO:0044027">
    <property type="term" value="P:negative regulation of gene expression via chromosomal CpG island methylation"/>
    <property type="evidence" value="ECO:0007669"/>
    <property type="project" value="TreeGrafter"/>
</dbReference>
<evidence type="ECO:0000256" key="3">
    <source>
        <dbReference type="ARBA" id="ARBA00022603"/>
    </source>
</evidence>
<dbReference type="SUPFAM" id="SSF53335">
    <property type="entry name" value="S-adenosyl-L-methionine-dependent methyltransferases"/>
    <property type="match status" value="1"/>
</dbReference>
<comment type="similarity">
    <text evidence="9">Belongs to the class I-like SAM-binding methyltransferase superfamily. C5-methyltransferase family.</text>
</comment>
<dbReference type="STRING" id="27342.A0A0H2S775"/>
<keyword evidence="5 9" id="KW-0949">S-adenosyl-L-methionine</keyword>
<feature type="domain" description="BAH" evidence="11">
    <location>
        <begin position="154"/>
        <end position="288"/>
    </location>
</feature>
<dbReference type="GO" id="GO:0006346">
    <property type="term" value="P:DNA methylation-dependent constitutive heterochromatin formation"/>
    <property type="evidence" value="ECO:0007669"/>
    <property type="project" value="InterPro"/>
</dbReference>
<dbReference type="PANTHER" id="PTHR10629">
    <property type="entry name" value="CYTOSINE-SPECIFIC METHYLTRANSFERASE"/>
    <property type="match status" value="1"/>
</dbReference>
<keyword evidence="13" id="KW-1185">Reference proteome</keyword>
<evidence type="ECO:0000256" key="6">
    <source>
        <dbReference type="ARBA" id="ARBA00023125"/>
    </source>
</evidence>
<dbReference type="GO" id="GO:0003886">
    <property type="term" value="F:DNA (cytosine-5-)-methyltransferase activity"/>
    <property type="evidence" value="ECO:0007669"/>
    <property type="project" value="UniProtKB-EC"/>
</dbReference>
<evidence type="ECO:0000256" key="2">
    <source>
        <dbReference type="ARBA" id="ARBA00011975"/>
    </source>
</evidence>
<dbReference type="Gene3D" id="2.30.30.490">
    <property type="match status" value="2"/>
</dbReference>
<evidence type="ECO:0000256" key="5">
    <source>
        <dbReference type="ARBA" id="ARBA00022691"/>
    </source>
</evidence>
<proteinExistence type="inferred from homology"/>
<dbReference type="InterPro" id="IPR043151">
    <property type="entry name" value="BAH_sf"/>
</dbReference>
<dbReference type="GO" id="GO:0003677">
    <property type="term" value="F:DNA binding"/>
    <property type="evidence" value="ECO:0007669"/>
    <property type="project" value="UniProtKB-KW"/>
</dbReference>
<dbReference type="OrthoDB" id="5376140at2759"/>
<feature type="active site" evidence="8 9">
    <location>
        <position position="599"/>
    </location>
</feature>
<dbReference type="InParanoid" id="A0A0H2S775"/>
<dbReference type="PRINTS" id="PR00105">
    <property type="entry name" value="C5METTRFRASE"/>
</dbReference>
<protein>
    <recommendedName>
        <fullName evidence="2">DNA (cytosine-5-)-methyltransferase</fullName>
        <ecNumber evidence="2">2.1.1.37</ecNumber>
    </recommendedName>
</protein>
<dbReference type="EMBL" id="KQ085883">
    <property type="protein sequence ID" value="KLO20160.1"/>
    <property type="molecule type" value="Genomic_DNA"/>
</dbReference>
<evidence type="ECO:0000256" key="9">
    <source>
        <dbReference type="PROSITE-ProRule" id="PRU01016"/>
    </source>
</evidence>
<reference evidence="12 13" key="1">
    <citation type="submission" date="2015-04" db="EMBL/GenBank/DDBJ databases">
        <title>Complete genome sequence of Schizopora paradoxa KUC8140, a cosmopolitan wood degrader in East Asia.</title>
        <authorList>
            <consortium name="DOE Joint Genome Institute"/>
            <person name="Min B."/>
            <person name="Park H."/>
            <person name="Jang Y."/>
            <person name="Kim J.-J."/>
            <person name="Kim K.H."/>
            <person name="Pangilinan J."/>
            <person name="Lipzen A."/>
            <person name="Riley R."/>
            <person name="Grigoriev I.V."/>
            <person name="Spatafora J.W."/>
            <person name="Choi I.-G."/>
        </authorList>
    </citation>
    <scope>NUCLEOTIDE SEQUENCE [LARGE SCALE GENOMIC DNA]</scope>
    <source>
        <strain evidence="12 13">KUC8140</strain>
    </source>
</reference>